<proteinExistence type="predicted"/>
<dbReference type="InterPro" id="IPR029063">
    <property type="entry name" value="SAM-dependent_MTases_sf"/>
</dbReference>
<feature type="region of interest" description="Disordered" evidence="1">
    <location>
        <begin position="72"/>
        <end position="101"/>
    </location>
</feature>
<keyword evidence="3" id="KW-1185">Reference proteome</keyword>
<dbReference type="Gene3D" id="3.40.50.150">
    <property type="entry name" value="Vaccinia Virus protein VP39"/>
    <property type="match status" value="1"/>
</dbReference>
<dbReference type="STRING" id="417292.SAMN05421806_1333"/>
<sequence length="101" mass="10945">MQATDLSPTDLDQLRHQAKTVGMSGQVITAVHDVRTPLSLPDASVDADFARMLLCMVLSTQEFHAPVGEIRRAASRPSRGKPGGQLHRVVPVITDEKMMGP</sequence>
<accession>A0A1G9JM43</accession>
<dbReference type="SUPFAM" id="SSF53335">
    <property type="entry name" value="S-adenosyl-L-methionine-dependent methyltransferases"/>
    <property type="match status" value="1"/>
</dbReference>
<dbReference type="AlphaFoldDB" id="A0A1G9JM43"/>
<dbReference type="Proteomes" id="UP000199155">
    <property type="component" value="Unassembled WGS sequence"/>
</dbReference>
<reference evidence="2 3" key="1">
    <citation type="submission" date="2016-10" db="EMBL/GenBank/DDBJ databases">
        <authorList>
            <person name="de Groot N.N."/>
        </authorList>
    </citation>
    <scope>NUCLEOTIDE SEQUENCE [LARGE SCALE GENOMIC DNA]</scope>
    <source>
        <strain evidence="2 3">CGMCC 4.5727</strain>
    </source>
</reference>
<name>A0A1G9JM43_9ACTN</name>
<dbReference type="EMBL" id="FNFF01000033">
    <property type="protein sequence ID" value="SDL38680.1"/>
    <property type="molecule type" value="Genomic_DNA"/>
</dbReference>
<evidence type="ECO:0000313" key="2">
    <source>
        <dbReference type="EMBL" id="SDL38680.1"/>
    </source>
</evidence>
<organism evidence="2 3">
    <name type="scientific">Streptomyces indicus</name>
    <dbReference type="NCBI Taxonomy" id="417292"/>
    <lineage>
        <taxon>Bacteria</taxon>
        <taxon>Bacillati</taxon>
        <taxon>Actinomycetota</taxon>
        <taxon>Actinomycetes</taxon>
        <taxon>Kitasatosporales</taxon>
        <taxon>Streptomycetaceae</taxon>
        <taxon>Streptomyces</taxon>
    </lineage>
</organism>
<evidence type="ECO:0000256" key="1">
    <source>
        <dbReference type="SAM" id="MobiDB-lite"/>
    </source>
</evidence>
<evidence type="ECO:0000313" key="3">
    <source>
        <dbReference type="Proteomes" id="UP000199155"/>
    </source>
</evidence>
<evidence type="ECO:0008006" key="4">
    <source>
        <dbReference type="Google" id="ProtNLM"/>
    </source>
</evidence>
<protein>
    <recommendedName>
        <fullName evidence="4">Methyltransferase domain-containing protein</fullName>
    </recommendedName>
</protein>
<gene>
    <name evidence="2" type="ORF">SAMN05421806_1333</name>
</gene>